<proteinExistence type="inferred from homology"/>
<dbReference type="InterPro" id="IPR008030">
    <property type="entry name" value="NmrA-like"/>
</dbReference>
<dbReference type="InterPro" id="IPR036291">
    <property type="entry name" value="NAD(P)-bd_dom_sf"/>
</dbReference>
<dbReference type="Pfam" id="PF05368">
    <property type="entry name" value="NmrA"/>
    <property type="match status" value="1"/>
</dbReference>
<dbReference type="Gene3D" id="3.40.50.720">
    <property type="entry name" value="NAD(P)-binding Rossmann-like Domain"/>
    <property type="match status" value="1"/>
</dbReference>
<dbReference type="PANTHER" id="PTHR42748">
    <property type="entry name" value="NITROGEN METABOLITE REPRESSION PROTEIN NMRA FAMILY MEMBER"/>
    <property type="match status" value="1"/>
</dbReference>
<sequence>MTSLKTILVIGATGQQGGAVARELIENGWAVRALVRDLNKPAAQFLQKLGVEMVQGDLDNTSSIQKAMKDVYGVFNVQALHIDDLEKEMRHGKAVADCAKKAGVSHFVYSSVAGANRNTGITAFENKGEIEQYILSLDLPFTILRPVMFMENFRFTLQKVNGQIILPYKGDPETKVQMIAVQDIGVFARKVLENPKQYTGKALEIAGDELTVKQLEDKISKYFGIPAQSPTSAPESAHEHDGVKATLFFIKEGYKADIKSLRQLHPQLLNFESWLYQSNIQF</sequence>
<comment type="similarity">
    <text evidence="1">Belongs to the NmrA-type oxidoreductase family.</text>
</comment>
<accession>A0A6I4VNM1</accession>
<protein>
    <submittedName>
        <fullName evidence="4">NmrA family NAD(P)-binding protein</fullName>
    </submittedName>
</protein>
<dbReference type="InterPro" id="IPR051164">
    <property type="entry name" value="NmrA-like_oxidored"/>
</dbReference>
<evidence type="ECO:0000256" key="2">
    <source>
        <dbReference type="ARBA" id="ARBA00022857"/>
    </source>
</evidence>
<keyword evidence="2" id="KW-0521">NADP</keyword>
<comment type="caution">
    <text evidence="4">The sequence shown here is derived from an EMBL/GenBank/DDBJ whole genome shotgun (WGS) entry which is preliminary data.</text>
</comment>
<dbReference type="CDD" id="cd05251">
    <property type="entry name" value="NmrA_like_SDR_a"/>
    <property type="match status" value="1"/>
</dbReference>
<dbReference type="AlphaFoldDB" id="A0A6I4VNM1"/>
<dbReference type="SUPFAM" id="SSF51735">
    <property type="entry name" value="NAD(P)-binding Rossmann-fold domains"/>
    <property type="match status" value="1"/>
</dbReference>
<keyword evidence="5" id="KW-1185">Reference proteome</keyword>
<evidence type="ECO:0000313" key="4">
    <source>
        <dbReference type="EMBL" id="MXQ53127.1"/>
    </source>
</evidence>
<feature type="domain" description="NmrA-like" evidence="3">
    <location>
        <begin position="5"/>
        <end position="228"/>
    </location>
</feature>
<dbReference type="RefSeq" id="WP_160800493.1">
    <property type="nucleotide sequence ID" value="NZ_WUUL01000003.1"/>
</dbReference>
<evidence type="ECO:0000259" key="3">
    <source>
        <dbReference type="Pfam" id="PF05368"/>
    </source>
</evidence>
<dbReference type="EMBL" id="WUUL01000003">
    <property type="protein sequence ID" value="MXQ53127.1"/>
    <property type="molecule type" value="Genomic_DNA"/>
</dbReference>
<gene>
    <name evidence="4" type="ORF">GSM42_05145</name>
</gene>
<evidence type="ECO:0000256" key="1">
    <source>
        <dbReference type="ARBA" id="ARBA00006328"/>
    </source>
</evidence>
<evidence type="ECO:0000313" key="5">
    <source>
        <dbReference type="Proteomes" id="UP000430692"/>
    </source>
</evidence>
<dbReference type="Gene3D" id="3.90.25.10">
    <property type="entry name" value="UDP-galactose 4-epimerase, domain 1"/>
    <property type="match status" value="1"/>
</dbReference>
<dbReference type="Proteomes" id="UP000430692">
    <property type="component" value="Unassembled WGS sequence"/>
</dbReference>
<dbReference type="PANTHER" id="PTHR42748:SF7">
    <property type="entry name" value="NMRA LIKE REDOX SENSOR 1-RELATED"/>
    <property type="match status" value="1"/>
</dbReference>
<reference evidence="4 5" key="1">
    <citation type="submission" date="2019-12" db="EMBL/GenBank/DDBJ databases">
        <title>Whole-genome analyses of novel actinobacteria.</title>
        <authorList>
            <person name="Sahin N."/>
            <person name="Saygin H."/>
        </authorList>
    </citation>
    <scope>NUCLEOTIDE SEQUENCE [LARGE SCALE GENOMIC DNA]</scope>
    <source>
        <strain evidence="4 5">KC615</strain>
    </source>
</reference>
<name>A0A6I4VNM1_9BACL</name>
<organism evidence="4 5">
    <name type="scientific">Shimazuella alba</name>
    <dbReference type="NCBI Taxonomy" id="2690964"/>
    <lineage>
        <taxon>Bacteria</taxon>
        <taxon>Bacillati</taxon>
        <taxon>Bacillota</taxon>
        <taxon>Bacilli</taxon>
        <taxon>Bacillales</taxon>
        <taxon>Thermoactinomycetaceae</taxon>
        <taxon>Shimazuella</taxon>
    </lineage>
</organism>